<organism evidence="1 2">
    <name type="scientific">Culex pipiens pipiens</name>
    <name type="common">Northern house mosquito</name>
    <dbReference type="NCBI Taxonomy" id="38569"/>
    <lineage>
        <taxon>Eukaryota</taxon>
        <taxon>Metazoa</taxon>
        <taxon>Ecdysozoa</taxon>
        <taxon>Arthropoda</taxon>
        <taxon>Hexapoda</taxon>
        <taxon>Insecta</taxon>
        <taxon>Pterygota</taxon>
        <taxon>Neoptera</taxon>
        <taxon>Endopterygota</taxon>
        <taxon>Diptera</taxon>
        <taxon>Nematocera</taxon>
        <taxon>Culicoidea</taxon>
        <taxon>Culicidae</taxon>
        <taxon>Culicinae</taxon>
        <taxon>Culicini</taxon>
        <taxon>Culex</taxon>
        <taxon>Culex</taxon>
    </lineage>
</organism>
<gene>
    <name evidence="1" type="ORF">pipiens_004136</name>
</gene>
<evidence type="ECO:0000313" key="1">
    <source>
        <dbReference type="EMBL" id="KAL1377657.1"/>
    </source>
</evidence>
<dbReference type="AlphaFoldDB" id="A0ABD1CNN0"/>
<keyword evidence="2" id="KW-1185">Reference proteome</keyword>
<evidence type="ECO:0000313" key="2">
    <source>
        <dbReference type="Proteomes" id="UP001562425"/>
    </source>
</evidence>
<proteinExistence type="predicted"/>
<sequence length="99" mass="11248">MSSAKQLHSFGKVMMIVHPVASWSDQLWLFTVIEWLTEIITADHSWSCRNVNKQEISGRNRADKQPPRTFLVRILNNEGSLRDVLCGCAATTMSTESRI</sequence>
<reference evidence="1 2" key="1">
    <citation type="submission" date="2024-05" db="EMBL/GenBank/DDBJ databases">
        <title>Culex pipiens pipiens assembly and annotation.</title>
        <authorList>
            <person name="Alout H."/>
            <person name="Durand T."/>
        </authorList>
    </citation>
    <scope>NUCLEOTIDE SEQUENCE [LARGE SCALE GENOMIC DNA]</scope>
    <source>
        <strain evidence="1">HA-2024</strain>
        <tissue evidence="1">Whole body</tissue>
    </source>
</reference>
<name>A0ABD1CNN0_CULPP</name>
<dbReference type="EMBL" id="JBEHCU010010826">
    <property type="protein sequence ID" value="KAL1377657.1"/>
    <property type="molecule type" value="Genomic_DNA"/>
</dbReference>
<accession>A0ABD1CNN0</accession>
<dbReference type="Proteomes" id="UP001562425">
    <property type="component" value="Unassembled WGS sequence"/>
</dbReference>
<protein>
    <submittedName>
        <fullName evidence="1">Uncharacterized protein</fullName>
    </submittedName>
</protein>
<comment type="caution">
    <text evidence="1">The sequence shown here is derived from an EMBL/GenBank/DDBJ whole genome shotgun (WGS) entry which is preliminary data.</text>
</comment>